<dbReference type="EMBL" id="CAAALY010046973">
    <property type="protein sequence ID" value="VEL20547.1"/>
    <property type="molecule type" value="Genomic_DNA"/>
</dbReference>
<proteinExistence type="predicted"/>
<protein>
    <submittedName>
        <fullName evidence="2">Uncharacterized protein</fullName>
    </submittedName>
</protein>
<evidence type="ECO:0000256" key="1">
    <source>
        <dbReference type="SAM" id="MobiDB-lite"/>
    </source>
</evidence>
<dbReference type="AlphaFoldDB" id="A0A3S4ZV16"/>
<evidence type="ECO:0000313" key="3">
    <source>
        <dbReference type="Proteomes" id="UP000784294"/>
    </source>
</evidence>
<evidence type="ECO:0000313" key="2">
    <source>
        <dbReference type="EMBL" id="VEL20547.1"/>
    </source>
</evidence>
<feature type="compositionally biased region" description="Low complexity" evidence="1">
    <location>
        <begin position="130"/>
        <end position="145"/>
    </location>
</feature>
<accession>A0A3S4ZV16</accession>
<name>A0A3S4ZV16_9PLAT</name>
<feature type="compositionally biased region" description="Polar residues" evidence="1">
    <location>
        <begin position="23"/>
        <end position="38"/>
    </location>
</feature>
<gene>
    <name evidence="2" type="ORF">PXEA_LOCUS13987</name>
</gene>
<keyword evidence="3" id="KW-1185">Reference proteome</keyword>
<organism evidence="2 3">
    <name type="scientific">Protopolystoma xenopodis</name>
    <dbReference type="NCBI Taxonomy" id="117903"/>
    <lineage>
        <taxon>Eukaryota</taxon>
        <taxon>Metazoa</taxon>
        <taxon>Spiralia</taxon>
        <taxon>Lophotrochozoa</taxon>
        <taxon>Platyhelminthes</taxon>
        <taxon>Monogenea</taxon>
        <taxon>Polyopisthocotylea</taxon>
        <taxon>Polystomatidea</taxon>
        <taxon>Polystomatidae</taxon>
        <taxon>Protopolystoma</taxon>
    </lineage>
</organism>
<feature type="region of interest" description="Disordered" evidence="1">
    <location>
        <begin position="130"/>
        <end position="158"/>
    </location>
</feature>
<dbReference type="Proteomes" id="UP000784294">
    <property type="component" value="Unassembled WGS sequence"/>
</dbReference>
<comment type="caution">
    <text evidence="2">The sequence shown here is derived from an EMBL/GenBank/DDBJ whole genome shotgun (WGS) entry which is preliminary data.</text>
</comment>
<reference evidence="2" key="1">
    <citation type="submission" date="2018-11" db="EMBL/GenBank/DDBJ databases">
        <authorList>
            <consortium name="Pathogen Informatics"/>
        </authorList>
    </citation>
    <scope>NUCLEOTIDE SEQUENCE</scope>
</reference>
<sequence>MEAIPIRIADRPRQRIFVARSPSAGTTVTGRSRLSDGSESAPHGLKLLPIQGLSNLGIKQTMTFTSTSAAQANSASDHLKTGAMITPIRSPLSSTLESFRRLTSHGRCLRRNGAGESKWHLGLPRSHVTCSEASTTPSTTASSISGLYSEAPRRRPSRRIALSRAMNKSVCISSTAGSESRHPVAVSCYSPRN</sequence>
<feature type="region of interest" description="Disordered" evidence="1">
    <location>
        <begin position="22"/>
        <end position="43"/>
    </location>
</feature>